<feature type="chain" id="PRO_5037502334" evidence="1">
    <location>
        <begin position="26"/>
        <end position="347"/>
    </location>
</feature>
<dbReference type="RefSeq" id="WP_258542431.1">
    <property type="nucleotide sequence ID" value="NZ_OU015584.1"/>
</dbReference>
<accession>A0A916JN69</accession>
<keyword evidence="1" id="KW-0732">Signal</keyword>
<name>A0A916JN69_9FLAO</name>
<organism evidence="2 3">
    <name type="scientific">Parvicella tangerina</name>
    <dbReference type="NCBI Taxonomy" id="2829795"/>
    <lineage>
        <taxon>Bacteria</taxon>
        <taxon>Pseudomonadati</taxon>
        <taxon>Bacteroidota</taxon>
        <taxon>Flavobacteriia</taxon>
        <taxon>Flavobacteriales</taxon>
        <taxon>Parvicellaceae</taxon>
        <taxon>Parvicella</taxon>
    </lineage>
</organism>
<evidence type="ECO:0000313" key="3">
    <source>
        <dbReference type="Proteomes" id="UP000683507"/>
    </source>
</evidence>
<dbReference type="AlphaFoldDB" id="A0A916JN69"/>
<evidence type="ECO:0000256" key="1">
    <source>
        <dbReference type="SAM" id="SignalP"/>
    </source>
</evidence>
<feature type="signal peptide" evidence="1">
    <location>
        <begin position="1"/>
        <end position="25"/>
    </location>
</feature>
<protein>
    <submittedName>
        <fullName evidence="2">Uncharacterized protein</fullName>
    </submittedName>
</protein>
<proteinExistence type="predicted"/>
<dbReference type="KEGG" id="ptan:CRYO30217_02200"/>
<evidence type="ECO:0000313" key="2">
    <source>
        <dbReference type="EMBL" id="CAG5083455.1"/>
    </source>
</evidence>
<dbReference type="Proteomes" id="UP000683507">
    <property type="component" value="Chromosome"/>
</dbReference>
<sequence length="347" mass="39980">MKTLLNKKIRLTFLFLLLCSASVFGQEFSNPVEYMNFIGEQYAQLTEDQWAYTRAIANDKKAKKIESKRQDLLNSNKSAQAKIKKMPAYNGNTEYRDSVVAFLQLNYDVLNNDYAKIVDMEEIAEQSYDLMEAYLLAQEVASEKLKSAGEMLSETEKKFAADNDITLQEGEKSKNAKRLEKANKVYKYYNEIYLIFFKCYKQEAYLLDAVNTGDVNAMEQNKNALLTYANEGLDKLKKLKAFEGDNSLIEAGKEILDFYKDEAENELGDIVDFFVKKEKFETINEAFEAKKKNKRTQEDVDNFNQAVNDYNAATEAYNKANEILNKSRGKKLDNWNNTATKFTKKNV</sequence>
<keyword evidence="3" id="KW-1185">Reference proteome</keyword>
<gene>
    <name evidence="2" type="ORF">CRYO30217_02200</name>
</gene>
<reference evidence="2" key="1">
    <citation type="submission" date="2021-04" db="EMBL/GenBank/DDBJ databases">
        <authorList>
            <person name="Rodrigo-Torres L."/>
            <person name="Arahal R. D."/>
            <person name="Lucena T."/>
        </authorList>
    </citation>
    <scope>NUCLEOTIDE SEQUENCE</scope>
    <source>
        <strain evidence="2">AS29M-1</strain>
    </source>
</reference>
<dbReference type="EMBL" id="OU015584">
    <property type="protein sequence ID" value="CAG5083455.1"/>
    <property type="molecule type" value="Genomic_DNA"/>
</dbReference>